<feature type="domain" description="Response regulatory" evidence="8">
    <location>
        <begin position="15"/>
        <end position="133"/>
    </location>
</feature>
<dbReference type="Proteomes" id="UP000603352">
    <property type="component" value="Unassembled WGS sequence"/>
</dbReference>
<dbReference type="InterPro" id="IPR035909">
    <property type="entry name" value="CheB_C"/>
</dbReference>
<evidence type="ECO:0000256" key="3">
    <source>
        <dbReference type="ARBA" id="ARBA00048267"/>
    </source>
</evidence>
<dbReference type="PANTHER" id="PTHR42872:SF3">
    <property type="entry name" value="PROTEIN-GLUTAMATE METHYLESTERASE_PROTEIN-GLUTAMINE GLUTAMINASE 1"/>
    <property type="match status" value="1"/>
</dbReference>
<reference evidence="11" key="1">
    <citation type="journal article" date="2019" name="Int. J. Syst. Evol. Microbiol.">
        <title>The Global Catalogue of Microorganisms (GCM) 10K type strain sequencing project: providing services to taxonomists for standard genome sequencing and annotation.</title>
        <authorList>
            <consortium name="The Broad Institute Genomics Platform"/>
            <consortium name="The Broad Institute Genome Sequencing Center for Infectious Disease"/>
            <person name="Wu L."/>
            <person name="Ma J."/>
        </authorList>
    </citation>
    <scope>NUCLEOTIDE SEQUENCE [LARGE SCALE GENOMIC DNA]</scope>
    <source>
        <strain evidence="11">CGMCC 1.10188</strain>
    </source>
</reference>
<keyword evidence="1 4" id="KW-0145">Chemotaxis</keyword>
<feature type="domain" description="CheB-type methylesterase" evidence="9">
    <location>
        <begin position="215"/>
        <end position="410"/>
    </location>
</feature>
<keyword evidence="11" id="KW-1185">Reference proteome</keyword>
<dbReference type="CDD" id="cd16432">
    <property type="entry name" value="CheB_Rec"/>
    <property type="match status" value="1"/>
</dbReference>
<dbReference type="InterPro" id="IPR011006">
    <property type="entry name" value="CheY-like_superfamily"/>
</dbReference>
<feature type="active site" evidence="4 5">
    <location>
        <position position="352"/>
    </location>
</feature>
<organism evidence="10 11">
    <name type="scientific">Tistrella bauzanensis</name>
    <dbReference type="NCBI Taxonomy" id="657419"/>
    <lineage>
        <taxon>Bacteria</taxon>
        <taxon>Pseudomonadati</taxon>
        <taxon>Pseudomonadota</taxon>
        <taxon>Alphaproteobacteria</taxon>
        <taxon>Geminicoccales</taxon>
        <taxon>Geminicoccaceae</taxon>
        <taxon>Tistrella</taxon>
    </lineage>
</organism>
<dbReference type="PROSITE" id="PS50110">
    <property type="entry name" value="RESPONSE_REGULATORY"/>
    <property type="match status" value="1"/>
</dbReference>
<keyword evidence="4 6" id="KW-0597">Phosphoprotein</keyword>
<evidence type="ECO:0000256" key="5">
    <source>
        <dbReference type="PROSITE-ProRule" id="PRU00050"/>
    </source>
</evidence>
<sequence>MTSHIAGGGSVEPYRVMVVDDSAVIRGLFIRVLEADPEIRVVASAANGRIALNQLKRQPVEVVVLDIEMPEMDGLTALPELVKSQPGLKVIMASTLTRKNAAVSMEALAKGAVDYIPKPSATSEVYSNEGFSRELLAKVKAHAERGRRDGTGPDLGAGNGAAAAAPAAPAYTPRPRPADPAVVPRAAAAAASPATDLPQRLGLQRKPVVLRPMPPAFRARALAVGSSTGGPQALFTLFGALGPSLQRIPVFITQHMPATFTTILAEHLGRASGLPCVEAEDGMPVQAGRIHVARGDWHMVPTEVPGGGAVIRINQDPPENFCRPAVDPMLRGLARIYGRNLLTVILTGMGSDGQRGGEYVVQAGGVMLAQDEASSVVWGMPGAAAQAGLCSAVLPLERIAGDVRRLVDGGP</sequence>
<keyword evidence="2 4" id="KW-0378">Hydrolase</keyword>
<feature type="active site" evidence="4 5">
    <location>
        <position position="255"/>
    </location>
</feature>
<dbReference type="Gene3D" id="3.40.50.2300">
    <property type="match status" value="1"/>
</dbReference>
<protein>
    <recommendedName>
        <fullName evidence="4">Protein-glutamate methylesterase/protein-glutamine glutaminase</fullName>
        <ecNumber evidence="4">3.1.1.61</ecNumber>
        <ecNumber evidence="4">3.5.1.44</ecNumber>
    </recommendedName>
</protein>
<evidence type="ECO:0000256" key="4">
    <source>
        <dbReference type="HAMAP-Rule" id="MF_00099"/>
    </source>
</evidence>
<proteinExistence type="inferred from homology"/>
<dbReference type="InterPro" id="IPR001789">
    <property type="entry name" value="Sig_transdc_resp-reg_receiver"/>
</dbReference>
<feature type="active site" evidence="4 5">
    <location>
        <position position="227"/>
    </location>
</feature>
<evidence type="ECO:0000256" key="1">
    <source>
        <dbReference type="ARBA" id="ARBA00022500"/>
    </source>
</evidence>
<dbReference type="SMART" id="SM00448">
    <property type="entry name" value="REC"/>
    <property type="match status" value="1"/>
</dbReference>
<dbReference type="Pfam" id="PF01339">
    <property type="entry name" value="CheB_methylest"/>
    <property type="match status" value="1"/>
</dbReference>
<evidence type="ECO:0000256" key="6">
    <source>
        <dbReference type="PROSITE-ProRule" id="PRU00169"/>
    </source>
</evidence>
<feature type="region of interest" description="Disordered" evidence="7">
    <location>
        <begin position="144"/>
        <end position="180"/>
    </location>
</feature>
<feature type="compositionally biased region" description="Low complexity" evidence="7">
    <location>
        <begin position="160"/>
        <end position="180"/>
    </location>
</feature>
<comment type="catalytic activity">
    <reaction evidence="4">
        <text>L-glutaminyl-[protein] + H2O = L-glutamyl-[protein] + NH4(+)</text>
        <dbReference type="Rhea" id="RHEA:16441"/>
        <dbReference type="Rhea" id="RHEA-COMP:10207"/>
        <dbReference type="Rhea" id="RHEA-COMP:10208"/>
        <dbReference type="ChEBI" id="CHEBI:15377"/>
        <dbReference type="ChEBI" id="CHEBI:28938"/>
        <dbReference type="ChEBI" id="CHEBI:29973"/>
        <dbReference type="ChEBI" id="CHEBI:30011"/>
        <dbReference type="EC" id="3.5.1.44"/>
    </reaction>
</comment>
<evidence type="ECO:0000313" key="10">
    <source>
        <dbReference type="EMBL" id="GGB39163.1"/>
    </source>
</evidence>
<gene>
    <name evidence="10" type="primary">cheB1</name>
    <name evidence="4" type="synonym">cheB</name>
    <name evidence="10" type="ORF">GCM10011505_20920</name>
</gene>
<comment type="similarity">
    <text evidence="4">Belongs to the CheB family.</text>
</comment>
<dbReference type="Gene3D" id="3.40.50.180">
    <property type="entry name" value="Methylesterase CheB, C-terminal domain"/>
    <property type="match status" value="1"/>
</dbReference>
<comment type="subcellular location">
    <subcellularLocation>
        <location evidence="4">Cytoplasm</location>
    </subcellularLocation>
</comment>
<dbReference type="Pfam" id="PF00072">
    <property type="entry name" value="Response_reg"/>
    <property type="match status" value="1"/>
</dbReference>
<dbReference type="EC" id="3.5.1.44" evidence="4"/>
<dbReference type="PANTHER" id="PTHR42872">
    <property type="entry name" value="PROTEIN-GLUTAMATE METHYLESTERASE/PROTEIN-GLUTAMINE GLUTAMINASE"/>
    <property type="match status" value="1"/>
</dbReference>
<evidence type="ECO:0000256" key="7">
    <source>
        <dbReference type="SAM" id="MobiDB-lite"/>
    </source>
</evidence>
<evidence type="ECO:0000259" key="9">
    <source>
        <dbReference type="PROSITE" id="PS50122"/>
    </source>
</evidence>
<dbReference type="InterPro" id="IPR000673">
    <property type="entry name" value="Sig_transdc_resp-reg_Me-estase"/>
</dbReference>
<dbReference type="InterPro" id="IPR008248">
    <property type="entry name" value="CheB-like"/>
</dbReference>
<dbReference type="PROSITE" id="PS50122">
    <property type="entry name" value="CHEB"/>
    <property type="match status" value="1"/>
</dbReference>
<dbReference type="SUPFAM" id="SSF52172">
    <property type="entry name" value="CheY-like"/>
    <property type="match status" value="1"/>
</dbReference>
<evidence type="ECO:0000256" key="2">
    <source>
        <dbReference type="ARBA" id="ARBA00022801"/>
    </source>
</evidence>
<dbReference type="HAMAP" id="MF_00099">
    <property type="entry name" value="CheB_chemtxs"/>
    <property type="match status" value="1"/>
</dbReference>
<comment type="catalytic activity">
    <reaction evidence="3 4">
        <text>[protein]-L-glutamate 5-O-methyl ester + H2O = L-glutamyl-[protein] + methanol + H(+)</text>
        <dbReference type="Rhea" id="RHEA:23236"/>
        <dbReference type="Rhea" id="RHEA-COMP:10208"/>
        <dbReference type="Rhea" id="RHEA-COMP:10311"/>
        <dbReference type="ChEBI" id="CHEBI:15377"/>
        <dbReference type="ChEBI" id="CHEBI:15378"/>
        <dbReference type="ChEBI" id="CHEBI:17790"/>
        <dbReference type="ChEBI" id="CHEBI:29973"/>
        <dbReference type="ChEBI" id="CHEBI:82795"/>
        <dbReference type="EC" id="3.1.1.61"/>
    </reaction>
</comment>
<keyword evidence="4" id="KW-0963">Cytoplasm</keyword>
<evidence type="ECO:0000313" key="11">
    <source>
        <dbReference type="Proteomes" id="UP000603352"/>
    </source>
</evidence>
<name>A0ABQ1IGB3_9PROT</name>
<dbReference type="EMBL" id="BMDZ01000020">
    <property type="protein sequence ID" value="GGB39163.1"/>
    <property type="molecule type" value="Genomic_DNA"/>
</dbReference>
<dbReference type="EC" id="3.1.1.61" evidence="4"/>
<dbReference type="PIRSF" id="PIRSF000876">
    <property type="entry name" value="RR_chemtxs_CheB"/>
    <property type="match status" value="1"/>
</dbReference>
<dbReference type="NCBIfam" id="NF001965">
    <property type="entry name" value="PRK00742.1"/>
    <property type="match status" value="1"/>
</dbReference>
<comment type="PTM">
    <text evidence="4">Phosphorylated by CheA. Phosphorylation of the N-terminal regulatory domain activates the methylesterase activity.</text>
</comment>
<dbReference type="SUPFAM" id="SSF52738">
    <property type="entry name" value="Methylesterase CheB, C-terminal domain"/>
    <property type="match status" value="1"/>
</dbReference>
<evidence type="ECO:0000259" key="8">
    <source>
        <dbReference type="PROSITE" id="PS50110"/>
    </source>
</evidence>
<feature type="modified residue" description="4-aspartylphosphate" evidence="4 6">
    <location>
        <position position="66"/>
    </location>
</feature>
<comment type="domain">
    <text evidence="4">Contains a C-terminal catalytic domain, and an N-terminal region which modulates catalytic activity.</text>
</comment>
<dbReference type="CDD" id="cd17541">
    <property type="entry name" value="REC_CheB-like"/>
    <property type="match status" value="1"/>
</dbReference>
<comment type="function">
    <text evidence="4">Involved in chemotaxis. Part of a chemotaxis signal transduction system that modulates chemotaxis in response to various stimuli. Catalyzes the demethylation of specific methylglutamate residues introduced into the chemoreceptors (methyl-accepting chemotaxis proteins or MCP) by CheR. Also mediates the irreversible deamidation of specific glutamine residues to glutamic acid.</text>
</comment>
<comment type="caution">
    <text evidence="10">The sequence shown here is derived from an EMBL/GenBank/DDBJ whole genome shotgun (WGS) entry which is preliminary data.</text>
</comment>
<accession>A0ABQ1IGB3</accession>